<dbReference type="Gene3D" id="3.40.50.150">
    <property type="entry name" value="Vaccinia Virus protein VP39"/>
    <property type="match status" value="1"/>
</dbReference>
<dbReference type="CDD" id="cd02440">
    <property type="entry name" value="AdoMet_MTases"/>
    <property type="match status" value="1"/>
</dbReference>
<dbReference type="SUPFAM" id="SSF53335">
    <property type="entry name" value="S-adenosyl-L-methionine-dependent methyltransferases"/>
    <property type="match status" value="1"/>
</dbReference>
<dbReference type="AlphaFoldDB" id="A0A5M8QRY7"/>
<dbReference type="PANTHER" id="PTHR43861">
    <property type="entry name" value="TRANS-ACONITATE 2-METHYLTRANSFERASE-RELATED"/>
    <property type="match status" value="1"/>
</dbReference>
<keyword evidence="1" id="KW-0808">Transferase</keyword>
<evidence type="ECO:0000313" key="2">
    <source>
        <dbReference type="Proteomes" id="UP000323994"/>
    </source>
</evidence>
<sequence length="249" mass="28850">MTKEQIQEDVRKLGKWFHNIDLNGVKTAPDHFLGDYPNFKYKNFAHAIPENLEGKTVLDIGCNAGFYSIEMKKRGAERVLGIDSDEKYLAQARYAASTLGFDIEFRNMSVYEVGSLGEKFDVVIFMGVLYHLRHPLLALDLLYENVVKDMLIFQSMQRGSNEVEPVKPDYNFQETDIFSNPNFPQMYFIEHRYSQDPTNWWIPNRAGAEAMLRSAGFEITMHPEPEVYICRRGELTDNQDRAVYPVKKN</sequence>
<organism evidence="1 2">
    <name type="scientific">Dyadobacter flavalbus</name>
    <dbReference type="NCBI Taxonomy" id="2579942"/>
    <lineage>
        <taxon>Bacteria</taxon>
        <taxon>Pseudomonadati</taxon>
        <taxon>Bacteroidota</taxon>
        <taxon>Cytophagia</taxon>
        <taxon>Cytophagales</taxon>
        <taxon>Spirosomataceae</taxon>
        <taxon>Dyadobacter</taxon>
    </lineage>
</organism>
<comment type="caution">
    <text evidence="1">The sequence shown here is derived from an EMBL/GenBank/DDBJ whole genome shotgun (WGS) entry which is preliminary data.</text>
</comment>
<protein>
    <submittedName>
        <fullName evidence="1">TIGR04290 family methyltransferase</fullName>
    </submittedName>
</protein>
<reference evidence="1 2" key="1">
    <citation type="submission" date="2019-05" db="EMBL/GenBank/DDBJ databases">
        <authorList>
            <person name="Qu J.-H."/>
        </authorList>
    </citation>
    <scope>NUCLEOTIDE SEQUENCE [LARGE SCALE GENOMIC DNA]</scope>
    <source>
        <strain evidence="1 2">NS28</strain>
    </source>
</reference>
<keyword evidence="2" id="KW-1185">Reference proteome</keyword>
<dbReference type="PANTHER" id="PTHR43861:SF1">
    <property type="entry name" value="TRANS-ACONITATE 2-METHYLTRANSFERASE"/>
    <property type="match status" value="1"/>
</dbReference>
<accession>A0A5M8QRY7</accession>
<dbReference type="InterPro" id="IPR027555">
    <property type="entry name" value="Mo5U34_MeTrfas-like"/>
</dbReference>
<dbReference type="RefSeq" id="WP_139012285.1">
    <property type="nucleotide sequence ID" value="NZ_VBSN01000038.1"/>
</dbReference>
<dbReference type="GO" id="GO:0032259">
    <property type="term" value="P:methylation"/>
    <property type="evidence" value="ECO:0007669"/>
    <property type="project" value="UniProtKB-KW"/>
</dbReference>
<dbReference type="InterPro" id="IPR029063">
    <property type="entry name" value="SAM-dependent_MTases_sf"/>
</dbReference>
<keyword evidence="1" id="KW-0489">Methyltransferase</keyword>
<dbReference type="Proteomes" id="UP000323994">
    <property type="component" value="Unassembled WGS sequence"/>
</dbReference>
<dbReference type="GO" id="GO:0008168">
    <property type="term" value="F:methyltransferase activity"/>
    <property type="evidence" value="ECO:0007669"/>
    <property type="project" value="UniProtKB-KW"/>
</dbReference>
<dbReference type="Pfam" id="PF08003">
    <property type="entry name" value="Methyltransf_9"/>
    <property type="match status" value="1"/>
</dbReference>
<dbReference type="EMBL" id="VBSN01000038">
    <property type="protein sequence ID" value="KAA6439027.1"/>
    <property type="molecule type" value="Genomic_DNA"/>
</dbReference>
<proteinExistence type="predicted"/>
<dbReference type="OrthoDB" id="9791837at2"/>
<evidence type="ECO:0000313" key="1">
    <source>
        <dbReference type="EMBL" id="KAA6439027.1"/>
    </source>
</evidence>
<name>A0A5M8QRY7_9BACT</name>
<dbReference type="NCBIfam" id="TIGR04290">
    <property type="entry name" value="meth_Rta_06860"/>
    <property type="match status" value="1"/>
</dbReference>
<dbReference type="InterPro" id="IPR027554">
    <property type="entry name" value="Meth_Rta_06860"/>
</dbReference>
<gene>
    <name evidence="1" type="ORF">FEM33_12110</name>
</gene>